<keyword evidence="2" id="KW-0472">Membrane</keyword>
<dbReference type="EMBL" id="BARS01056619">
    <property type="protein sequence ID" value="GAG44212.1"/>
    <property type="molecule type" value="Genomic_DNA"/>
</dbReference>
<keyword evidence="2" id="KW-0812">Transmembrane</keyword>
<gene>
    <name evidence="3" type="ORF">S01H1_83317</name>
</gene>
<evidence type="ECO:0000313" key="3">
    <source>
        <dbReference type="EMBL" id="GAG44212.1"/>
    </source>
</evidence>
<dbReference type="AlphaFoldDB" id="X0YA94"/>
<protein>
    <submittedName>
        <fullName evidence="3">Uncharacterized protein</fullName>
    </submittedName>
</protein>
<evidence type="ECO:0000256" key="1">
    <source>
        <dbReference type="SAM" id="MobiDB-lite"/>
    </source>
</evidence>
<feature type="compositionally biased region" description="Polar residues" evidence="1">
    <location>
        <begin position="88"/>
        <end position="99"/>
    </location>
</feature>
<accession>X0YA94</accession>
<feature type="transmembrane region" description="Helical" evidence="2">
    <location>
        <begin position="32"/>
        <end position="53"/>
    </location>
</feature>
<feature type="compositionally biased region" description="Low complexity" evidence="1">
    <location>
        <begin position="75"/>
        <end position="87"/>
    </location>
</feature>
<sequence length="170" mass="17600">FIPADYGMVAKFGGALALGAVAAYFTRNISNLAMGLSGLAGFGAGYFASGLLVQKTPGQQRTAAPAASNQPDSTIPSQGIQPGQGQSAQNIPGTQQPAQQVAKQEAISAIVSAFAANVQQPRESDINYFREVLGEMVAGVPDGYLGQQPGQLTEMFGPTGQDVERNIIQV</sequence>
<organism evidence="3">
    <name type="scientific">marine sediment metagenome</name>
    <dbReference type="NCBI Taxonomy" id="412755"/>
    <lineage>
        <taxon>unclassified sequences</taxon>
        <taxon>metagenomes</taxon>
        <taxon>ecological metagenomes</taxon>
    </lineage>
</organism>
<feature type="non-terminal residue" evidence="3">
    <location>
        <position position="1"/>
    </location>
</feature>
<reference evidence="3" key="1">
    <citation type="journal article" date="2014" name="Front. Microbiol.">
        <title>High frequency of phylogenetically diverse reductive dehalogenase-homologous genes in deep subseafloor sedimentary metagenomes.</title>
        <authorList>
            <person name="Kawai M."/>
            <person name="Futagami T."/>
            <person name="Toyoda A."/>
            <person name="Takaki Y."/>
            <person name="Nishi S."/>
            <person name="Hori S."/>
            <person name="Arai W."/>
            <person name="Tsubouchi T."/>
            <person name="Morono Y."/>
            <person name="Uchiyama I."/>
            <person name="Ito T."/>
            <person name="Fujiyama A."/>
            <person name="Inagaki F."/>
            <person name="Takami H."/>
        </authorList>
    </citation>
    <scope>NUCLEOTIDE SEQUENCE</scope>
    <source>
        <strain evidence="3">Expedition CK06-06</strain>
    </source>
</reference>
<feature type="compositionally biased region" description="Polar residues" evidence="1">
    <location>
        <begin position="58"/>
        <end position="74"/>
    </location>
</feature>
<feature type="non-terminal residue" evidence="3">
    <location>
        <position position="170"/>
    </location>
</feature>
<proteinExistence type="predicted"/>
<feature type="region of interest" description="Disordered" evidence="1">
    <location>
        <begin position="58"/>
        <end position="99"/>
    </location>
</feature>
<name>X0YA94_9ZZZZ</name>
<evidence type="ECO:0000256" key="2">
    <source>
        <dbReference type="SAM" id="Phobius"/>
    </source>
</evidence>
<keyword evidence="2" id="KW-1133">Transmembrane helix</keyword>
<feature type="transmembrane region" description="Helical" evidence="2">
    <location>
        <begin position="6"/>
        <end position="25"/>
    </location>
</feature>
<comment type="caution">
    <text evidence="3">The sequence shown here is derived from an EMBL/GenBank/DDBJ whole genome shotgun (WGS) entry which is preliminary data.</text>
</comment>